<accession>A0AAV7QXL0</accession>
<reference evidence="1" key="1">
    <citation type="journal article" date="2022" name="bioRxiv">
        <title>Sequencing and chromosome-scale assembly of the giantPleurodeles waltlgenome.</title>
        <authorList>
            <person name="Brown T."/>
            <person name="Elewa A."/>
            <person name="Iarovenko S."/>
            <person name="Subramanian E."/>
            <person name="Araus A.J."/>
            <person name="Petzold A."/>
            <person name="Susuki M."/>
            <person name="Suzuki K.-i.T."/>
            <person name="Hayashi T."/>
            <person name="Toyoda A."/>
            <person name="Oliveira C."/>
            <person name="Osipova E."/>
            <person name="Leigh N.D."/>
            <person name="Simon A."/>
            <person name="Yun M.H."/>
        </authorList>
    </citation>
    <scope>NUCLEOTIDE SEQUENCE</scope>
    <source>
        <strain evidence="1">20211129_DDA</strain>
        <tissue evidence="1">Liver</tissue>
    </source>
</reference>
<dbReference type="Proteomes" id="UP001066276">
    <property type="component" value="Chromosome 6"/>
</dbReference>
<sequence length="94" mass="10999">MILGTDYEDFPSLLEKAGQEHLLRTWWKEAHSGLDKEEPKEARVILSKRQKREQRRYYAQNPLPQDGHMVTGTVCTITGDFRQNQKEDPTLKNT</sequence>
<proteinExistence type="predicted"/>
<evidence type="ECO:0000313" key="1">
    <source>
        <dbReference type="EMBL" id="KAJ1143223.1"/>
    </source>
</evidence>
<protein>
    <submittedName>
        <fullName evidence="1">Uncharacterized protein</fullName>
    </submittedName>
</protein>
<gene>
    <name evidence="1" type="ORF">NDU88_009534</name>
</gene>
<evidence type="ECO:0000313" key="2">
    <source>
        <dbReference type="Proteomes" id="UP001066276"/>
    </source>
</evidence>
<name>A0AAV7QXL0_PLEWA</name>
<organism evidence="1 2">
    <name type="scientific">Pleurodeles waltl</name>
    <name type="common">Iberian ribbed newt</name>
    <dbReference type="NCBI Taxonomy" id="8319"/>
    <lineage>
        <taxon>Eukaryota</taxon>
        <taxon>Metazoa</taxon>
        <taxon>Chordata</taxon>
        <taxon>Craniata</taxon>
        <taxon>Vertebrata</taxon>
        <taxon>Euteleostomi</taxon>
        <taxon>Amphibia</taxon>
        <taxon>Batrachia</taxon>
        <taxon>Caudata</taxon>
        <taxon>Salamandroidea</taxon>
        <taxon>Salamandridae</taxon>
        <taxon>Pleurodelinae</taxon>
        <taxon>Pleurodeles</taxon>
    </lineage>
</organism>
<dbReference type="AlphaFoldDB" id="A0AAV7QXL0"/>
<dbReference type="EMBL" id="JANPWB010000010">
    <property type="protein sequence ID" value="KAJ1143223.1"/>
    <property type="molecule type" value="Genomic_DNA"/>
</dbReference>
<comment type="caution">
    <text evidence="1">The sequence shown here is derived from an EMBL/GenBank/DDBJ whole genome shotgun (WGS) entry which is preliminary data.</text>
</comment>
<keyword evidence="2" id="KW-1185">Reference proteome</keyword>